<dbReference type="EMBL" id="OBMQ01000011">
    <property type="protein sequence ID" value="SOC19669.1"/>
    <property type="molecule type" value="Genomic_DNA"/>
</dbReference>
<protein>
    <submittedName>
        <fullName evidence="3">Copper amine oxidase-like protein</fullName>
    </submittedName>
</protein>
<feature type="domain" description="Copper amine oxidase-like N-terminal" evidence="2">
    <location>
        <begin position="217"/>
        <end position="292"/>
    </location>
</feature>
<dbReference type="Proteomes" id="UP000219636">
    <property type="component" value="Unassembled WGS sequence"/>
</dbReference>
<evidence type="ECO:0000259" key="2">
    <source>
        <dbReference type="Pfam" id="PF07833"/>
    </source>
</evidence>
<dbReference type="Pfam" id="PF07833">
    <property type="entry name" value="Cu_amine_oxidN1"/>
    <property type="match status" value="1"/>
</dbReference>
<gene>
    <name evidence="3" type="ORF">SAMN05880501_11140</name>
</gene>
<evidence type="ECO:0000256" key="1">
    <source>
        <dbReference type="SAM" id="SignalP"/>
    </source>
</evidence>
<dbReference type="RefSeq" id="WP_097074415.1">
    <property type="nucleotide sequence ID" value="NZ_OBMQ01000011.1"/>
</dbReference>
<evidence type="ECO:0000313" key="4">
    <source>
        <dbReference type="Proteomes" id="UP000219636"/>
    </source>
</evidence>
<sequence>MKKTLSILLCSAIVGTIVSPVAGAEELNPLPVVDEKEEVRDANFYTIIGTISKITEESNGTFFATVKTAEEEFGFYFNDQTLVFDNTGKEVIIKEGMKFTAYVDSSKPMMMIYPPRYSPDVIIVHTEESGTVKLQQFDENLLNKEKDLIIHLSKETVMENLSRKPVTKEDIINKDVLIFYEVVLESYPAQAGPQKVILLERELSAIDKALKITETDVYEVNGETMIPLRLVAETLGFKVMSTGKGAIVSKGNVSFTITRGSKSYGYNKALKYFKESPQLLEEKKTYVPIEFLQLLIEHTEN</sequence>
<evidence type="ECO:0000313" key="3">
    <source>
        <dbReference type="EMBL" id="SOC19669.1"/>
    </source>
</evidence>
<accession>A0A285TDC3</accession>
<name>A0A285TDC3_9BACL</name>
<dbReference type="InterPro" id="IPR036582">
    <property type="entry name" value="Mao_N_sf"/>
</dbReference>
<keyword evidence="4" id="KW-1185">Reference proteome</keyword>
<dbReference type="AlphaFoldDB" id="A0A285TDC3"/>
<proteinExistence type="predicted"/>
<keyword evidence="1" id="KW-0732">Signal</keyword>
<organism evidence="3 4">
    <name type="scientific">Ureibacillus xyleni</name>
    <dbReference type="NCBI Taxonomy" id="614648"/>
    <lineage>
        <taxon>Bacteria</taxon>
        <taxon>Bacillati</taxon>
        <taxon>Bacillota</taxon>
        <taxon>Bacilli</taxon>
        <taxon>Bacillales</taxon>
        <taxon>Caryophanaceae</taxon>
        <taxon>Ureibacillus</taxon>
    </lineage>
</organism>
<reference evidence="4" key="1">
    <citation type="submission" date="2017-08" db="EMBL/GenBank/DDBJ databases">
        <authorList>
            <person name="Varghese N."/>
            <person name="Submissions S."/>
        </authorList>
    </citation>
    <scope>NUCLEOTIDE SEQUENCE [LARGE SCALE GENOMIC DNA]</scope>
    <source>
        <strain evidence="4">JC22</strain>
    </source>
</reference>
<dbReference type="InterPro" id="IPR012854">
    <property type="entry name" value="Cu_amine_oxidase-like_N"/>
</dbReference>
<dbReference type="OrthoDB" id="1684927at2"/>
<dbReference type="Gene3D" id="3.30.457.10">
    <property type="entry name" value="Copper amine oxidase-like, N-terminal domain"/>
    <property type="match status" value="1"/>
</dbReference>
<feature type="chain" id="PRO_5012267441" evidence="1">
    <location>
        <begin position="25"/>
        <end position="301"/>
    </location>
</feature>
<feature type="signal peptide" evidence="1">
    <location>
        <begin position="1"/>
        <end position="24"/>
    </location>
</feature>
<dbReference type="SUPFAM" id="SSF55383">
    <property type="entry name" value="Copper amine oxidase, domain N"/>
    <property type="match status" value="1"/>
</dbReference>